<organism evidence="1">
    <name type="scientific">Arundo donax</name>
    <name type="common">Giant reed</name>
    <name type="synonym">Donax arundinaceus</name>
    <dbReference type="NCBI Taxonomy" id="35708"/>
    <lineage>
        <taxon>Eukaryota</taxon>
        <taxon>Viridiplantae</taxon>
        <taxon>Streptophyta</taxon>
        <taxon>Embryophyta</taxon>
        <taxon>Tracheophyta</taxon>
        <taxon>Spermatophyta</taxon>
        <taxon>Magnoliopsida</taxon>
        <taxon>Liliopsida</taxon>
        <taxon>Poales</taxon>
        <taxon>Poaceae</taxon>
        <taxon>PACMAD clade</taxon>
        <taxon>Arundinoideae</taxon>
        <taxon>Arundineae</taxon>
        <taxon>Arundo</taxon>
    </lineage>
</organism>
<dbReference type="EMBL" id="GBRH01264469">
    <property type="protein sequence ID" value="JAD33426.1"/>
    <property type="molecule type" value="Transcribed_RNA"/>
</dbReference>
<name>A0A0A8Z3Q0_ARUDO</name>
<evidence type="ECO:0000313" key="1">
    <source>
        <dbReference type="EMBL" id="JAD33426.1"/>
    </source>
</evidence>
<dbReference type="AlphaFoldDB" id="A0A0A8Z3Q0"/>
<accession>A0A0A8Z3Q0</accession>
<reference evidence="1" key="1">
    <citation type="submission" date="2014-09" db="EMBL/GenBank/DDBJ databases">
        <authorList>
            <person name="Magalhaes I.L.F."/>
            <person name="Oliveira U."/>
            <person name="Santos F.R."/>
            <person name="Vidigal T.H.D.A."/>
            <person name="Brescovit A.D."/>
            <person name="Santos A.J."/>
        </authorList>
    </citation>
    <scope>NUCLEOTIDE SEQUENCE</scope>
    <source>
        <tissue evidence="1">Shoot tissue taken approximately 20 cm above the soil surface</tissue>
    </source>
</reference>
<reference evidence="1" key="2">
    <citation type="journal article" date="2015" name="Data Brief">
        <title>Shoot transcriptome of the giant reed, Arundo donax.</title>
        <authorList>
            <person name="Barrero R.A."/>
            <person name="Guerrero F.D."/>
            <person name="Moolhuijzen P."/>
            <person name="Goolsby J.A."/>
            <person name="Tidwell J."/>
            <person name="Bellgard S.E."/>
            <person name="Bellgard M.I."/>
        </authorList>
    </citation>
    <scope>NUCLEOTIDE SEQUENCE</scope>
    <source>
        <tissue evidence="1">Shoot tissue taken approximately 20 cm above the soil surface</tissue>
    </source>
</reference>
<proteinExistence type="predicted"/>
<sequence>MEYAMCLLRRSAYAEVEKAFLNTMAVPCQYATMQVVCRHL</sequence>
<protein>
    <submittedName>
        <fullName evidence="1">Uncharacterized protein</fullName>
    </submittedName>
</protein>